<name>A0A8H9MD33_9PSEU</name>
<evidence type="ECO:0000259" key="8">
    <source>
        <dbReference type="PROSITE" id="PS50125"/>
    </source>
</evidence>
<dbReference type="AlphaFoldDB" id="A0A8H9MD33"/>
<keyword evidence="3" id="KW-1003">Cell membrane</keyword>
<reference evidence="10" key="2">
    <citation type="submission" date="2020-09" db="EMBL/GenBank/DDBJ databases">
        <authorList>
            <person name="Sun Q."/>
            <person name="Zhou Y."/>
        </authorList>
    </citation>
    <scope>NUCLEOTIDE SEQUENCE</scope>
    <source>
        <strain evidence="10">CGMCC 4.7679</strain>
    </source>
</reference>
<dbReference type="InterPro" id="IPR003660">
    <property type="entry name" value="HAMP_dom"/>
</dbReference>
<dbReference type="SMART" id="SM00304">
    <property type="entry name" value="HAMP"/>
    <property type="match status" value="1"/>
</dbReference>
<dbReference type="InterPro" id="IPR029787">
    <property type="entry name" value="Nucleotide_cyclase"/>
</dbReference>
<evidence type="ECO:0000256" key="1">
    <source>
        <dbReference type="ARBA" id="ARBA00004651"/>
    </source>
</evidence>
<comment type="subcellular location">
    <subcellularLocation>
        <location evidence="1">Cell membrane</location>
        <topology evidence="1">Multi-pass membrane protein</topology>
    </subcellularLocation>
</comment>
<dbReference type="PROSITE" id="PS50885">
    <property type="entry name" value="HAMP"/>
    <property type="match status" value="1"/>
</dbReference>
<evidence type="ECO:0000313" key="11">
    <source>
        <dbReference type="Proteomes" id="UP000658656"/>
    </source>
</evidence>
<dbReference type="GO" id="GO:0005886">
    <property type="term" value="C:plasma membrane"/>
    <property type="evidence" value="ECO:0007669"/>
    <property type="project" value="UniProtKB-SubCell"/>
</dbReference>
<evidence type="ECO:0000256" key="5">
    <source>
        <dbReference type="ARBA" id="ARBA00022989"/>
    </source>
</evidence>
<dbReference type="PROSITE" id="PS50125">
    <property type="entry name" value="GUANYLATE_CYCLASE_2"/>
    <property type="match status" value="1"/>
</dbReference>
<feature type="transmembrane region" description="Helical" evidence="7">
    <location>
        <begin position="53"/>
        <end position="76"/>
    </location>
</feature>
<dbReference type="SUPFAM" id="SSF158472">
    <property type="entry name" value="HAMP domain-like"/>
    <property type="match status" value="1"/>
</dbReference>
<evidence type="ECO:0000259" key="9">
    <source>
        <dbReference type="PROSITE" id="PS50885"/>
    </source>
</evidence>
<evidence type="ECO:0000256" key="7">
    <source>
        <dbReference type="SAM" id="Phobius"/>
    </source>
</evidence>
<dbReference type="PANTHER" id="PTHR43081:SF17">
    <property type="entry name" value="BLL5647 PROTEIN"/>
    <property type="match status" value="1"/>
</dbReference>
<evidence type="ECO:0000256" key="6">
    <source>
        <dbReference type="ARBA" id="ARBA00023136"/>
    </source>
</evidence>
<sequence>MLRLTRFTRLRVALRTALGFVVLGVGSSVCGAAAVALLLVLQGLPADMGAHNLTFVLLAAGYVAVAVVVGSLWTAFLHRRTALWFAEGRRPTPEEAKRALRLPLHLALISGALWLGGTLLLGGMAALLATWMYAYGVTVAIGAGGLLTVGLVYLAAEWVARPILTVALEVTPPDQITSVTVLWRLVLTWAVASGVPLLGVLILTAPPDLGHANDKASLIMLAIVGLLTGAVGTGLLARAVAAPLRRLRVALEMVARGRRDVEVQVDDASEIGQLQVSVNSMVAGLRERDRMRDLFGRHVGDDVARHALEHGISLSGDVREVTALFVDVVDSTALAYRTSPEEIVRKLNRLFASVVSAVDARGGLVNKFQGDAALCVFGAPTRLAHPETVALSAARAIRDEVLEAGELDLGIGVACGLVFAGQLGARSRLEYTVIGDAVNEAARLTEHAKKVPGRILASEAVVTSASAGEQEHWTRHRTIELRGRQAPTTTWTA</sequence>
<dbReference type="PANTHER" id="PTHR43081">
    <property type="entry name" value="ADENYLATE CYCLASE, TERMINAL-DIFFERENTIATION SPECIFIC-RELATED"/>
    <property type="match status" value="1"/>
</dbReference>
<dbReference type="RefSeq" id="WP_183176433.1">
    <property type="nucleotide sequence ID" value="NZ_BNAV01000004.1"/>
</dbReference>
<dbReference type="InterPro" id="IPR001054">
    <property type="entry name" value="A/G_cyclase"/>
</dbReference>
<feature type="domain" description="Guanylate cyclase" evidence="8">
    <location>
        <begin position="322"/>
        <end position="445"/>
    </location>
</feature>
<dbReference type="InterPro" id="IPR050697">
    <property type="entry name" value="Adenylyl/Guanylyl_Cyclase_3/4"/>
</dbReference>
<proteinExistence type="inferred from homology"/>
<feature type="transmembrane region" description="Helical" evidence="7">
    <location>
        <begin position="181"/>
        <end position="204"/>
    </location>
</feature>
<dbReference type="EMBL" id="BNAV01000004">
    <property type="protein sequence ID" value="GHF59517.1"/>
    <property type="molecule type" value="Genomic_DNA"/>
</dbReference>
<dbReference type="Gene3D" id="6.10.340.10">
    <property type="match status" value="1"/>
</dbReference>
<comment type="similarity">
    <text evidence="2">Belongs to the adenylyl cyclase class-3 family.</text>
</comment>
<dbReference type="SMART" id="SM00044">
    <property type="entry name" value="CYCc"/>
    <property type="match status" value="1"/>
</dbReference>
<keyword evidence="11" id="KW-1185">Reference proteome</keyword>
<feature type="transmembrane region" description="Helical" evidence="7">
    <location>
        <begin position="106"/>
        <end position="133"/>
    </location>
</feature>
<keyword evidence="4 7" id="KW-0812">Transmembrane</keyword>
<evidence type="ECO:0000313" key="10">
    <source>
        <dbReference type="EMBL" id="GHF59517.1"/>
    </source>
</evidence>
<feature type="transmembrane region" description="Helical" evidence="7">
    <location>
        <begin position="12"/>
        <end position="41"/>
    </location>
</feature>
<dbReference type="GO" id="GO:0004016">
    <property type="term" value="F:adenylate cyclase activity"/>
    <property type="evidence" value="ECO:0007669"/>
    <property type="project" value="UniProtKB-ARBA"/>
</dbReference>
<dbReference type="CDD" id="cd07302">
    <property type="entry name" value="CHD"/>
    <property type="match status" value="1"/>
</dbReference>
<dbReference type="Pfam" id="PF00672">
    <property type="entry name" value="HAMP"/>
    <property type="match status" value="1"/>
</dbReference>
<feature type="domain" description="HAMP" evidence="9">
    <location>
        <begin position="238"/>
        <end position="290"/>
    </location>
</feature>
<gene>
    <name evidence="10" type="ORF">GCM10017566_36360</name>
</gene>
<dbReference type="CDD" id="cd06225">
    <property type="entry name" value="HAMP"/>
    <property type="match status" value="1"/>
</dbReference>
<comment type="caution">
    <text evidence="10">The sequence shown here is derived from an EMBL/GenBank/DDBJ whole genome shotgun (WGS) entry which is preliminary data.</text>
</comment>
<feature type="transmembrane region" description="Helical" evidence="7">
    <location>
        <begin position="139"/>
        <end position="160"/>
    </location>
</feature>
<dbReference type="Gene3D" id="3.30.70.1230">
    <property type="entry name" value="Nucleotide cyclase"/>
    <property type="match status" value="1"/>
</dbReference>
<dbReference type="SUPFAM" id="SSF55073">
    <property type="entry name" value="Nucleotide cyclase"/>
    <property type="match status" value="1"/>
</dbReference>
<dbReference type="GO" id="GO:0035556">
    <property type="term" value="P:intracellular signal transduction"/>
    <property type="evidence" value="ECO:0007669"/>
    <property type="project" value="InterPro"/>
</dbReference>
<dbReference type="Pfam" id="PF00211">
    <property type="entry name" value="Guanylate_cyc"/>
    <property type="match status" value="1"/>
</dbReference>
<keyword evidence="5 7" id="KW-1133">Transmembrane helix</keyword>
<protein>
    <submittedName>
        <fullName evidence="10">Adenylate/guanylate cyclase domain-containing protein</fullName>
    </submittedName>
</protein>
<accession>A0A8H9MD33</accession>
<dbReference type="Proteomes" id="UP000658656">
    <property type="component" value="Unassembled WGS sequence"/>
</dbReference>
<feature type="transmembrane region" description="Helical" evidence="7">
    <location>
        <begin position="216"/>
        <end position="237"/>
    </location>
</feature>
<dbReference type="GO" id="GO:0006171">
    <property type="term" value="P:cAMP biosynthetic process"/>
    <property type="evidence" value="ECO:0007669"/>
    <property type="project" value="TreeGrafter"/>
</dbReference>
<evidence type="ECO:0000256" key="4">
    <source>
        <dbReference type="ARBA" id="ARBA00022692"/>
    </source>
</evidence>
<keyword evidence="6 7" id="KW-0472">Membrane</keyword>
<evidence type="ECO:0000256" key="2">
    <source>
        <dbReference type="ARBA" id="ARBA00005381"/>
    </source>
</evidence>
<reference evidence="10" key="1">
    <citation type="journal article" date="2014" name="Int. J. Syst. Evol. Microbiol.">
        <title>Complete genome sequence of Corynebacterium casei LMG S-19264T (=DSM 44701T), isolated from a smear-ripened cheese.</title>
        <authorList>
            <consortium name="US DOE Joint Genome Institute (JGI-PGF)"/>
            <person name="Walter F."/>
            <person name="Albersmeier A."/>
            <person name="Kalinowski J."/>
            <person name="Ruckert C."/>
        </authorList>
    </citation>
    <scope>NUCLEOTIDE SEQUENCE</scope>
    <source>
        <strain evidence="10">CGMCC 4.7679</strain>
    </source>
</reference>
<evidence type="ECO:0000256" key="3">
    <source>
        <dbReference type="ARBA" id="ARBA00022475"/>
    </source>
</evidence>
<organism evidence="10 11">
    <name type="scientific">Amycolatopsis bartoniae</name>
    <dbReference type="NCBI Taxonomy" id="941986"/>
    <lineage>
        <taxon>Bacteria</taxon>
        <taxon>Bacillati</taxon>
        <taxon>Actinomycetota</taxon>
        <taxon>Actinomycetes</taxon>
        <taxon>Pseudonocardiales</taxon>
        <taxon>Pseudonocardiaceae</taxon>
        <taxon>Amycolatopsis</taxon>
    </lineage>
</organism>